<dbReference type="EMBL" id="JAFMOF010000002">
    <property type="protein sequence ID" value="MBO0653787.1"/>
    <property type="molecule type" value="Genomic_DNA"/>
</dbReference>
<comment type="caution">
    <text evidence="2">The sequence shown here is derived from an EMBL/GenBank/DDBJ whole genome shotgun (WGS) entry which is preliminary data.</text>
</comment>
<evidence type="ECO:0000313" key="3">
    <source>
        <dbReference type="Proteomes" id="UP000664781"/>
    </source>
</evidence>
<proteinExistence type="predicted"/>
<dbReference type="Proteomes" id="UP000664781">
    <property type="component" value="Unassembled WGS sequence"/>
</dbReference>
<organism evidence="2 3">
    <name type="scientific">Streptomyces triculaminicus</name>
    <dbReference type="NCBI Taxonomy" id="2816232"/>
    <lineage>
        <taxon>Bacteria</taxon>
        <taxon>Bacillati</taxon>
        <taxon>Actinomycetota</taxon>
        <taxon>Actinomycetes</taxon>
        <taxon>Kitasatosporales</taxon>
        <taxon>Streptomycetaceae</taxon>
        <taxon>Streptomyces</taxon>
    </lineage>
</organism>
<keyword evidence="1" id="KW-0472">Membrane</keyword>
<reference evidence="2" key="1">
    <citation type="submission" date="2021-03" db="EMBL/GenBank/DDBJ databases">
        <title>Streptomyces strains.</title>
        <authorList>
            <person name="Lund M.B."/>
            <person name="Toerring T."/>
        </authorList>
    </citation>
    <scope>NUCLEOTIDE SEQUENCE</scope>
    <source>
        <strain evidence="2">JCM 4242</strain>
    </source>
</reference>
<dbReference type="AlphaFoldDB" id="A0A939JQI6"/>
<protein>
    <submittedName>
        <fullName evidence="2">Uncharacterized protein</fullName>
    </submittedName>
</protein>
<keyword evidence="3" id="KW-1185">Reference proteome</keyword>
<keyword evidence="1" id="KW-1133">Transmembrane helix</keyword>
<name>A0A939JQI6_9ACTN</name>
<evidence type="ECO:0000256" key="1">
    <source>
        <dbReference type="SAM" id="Phobius"/>
    </source>
</evidence>
<dbReference type="RefSeq" id="WP_143587725.1">
    <property type="nucleotide sequence ID" value="NZ_JAFMOF010000002.1"/>
</dbReference>
<keyword evidence="1" id="KW-0812">Transmembrane</keyword>
<accession>A0A939JQI6</accession>
<feature type="transmembrane region" description="Helical" evidence="1">
    <location>
        <begin position="12"/>
        <end position="29"/>
    </location>
</feature>
<evidence type="ECO:0000313" key="2">
    <source>
        <dbReference type="EMBL" id="MBO0653787.1"/>
    </source>
</evidence>
<sequence>MKTPPWAWEFNLPADFALMLVVLGLWAVTGGPLPEWLPQVLGGAHTGASGSAVPLVSIRRG</sequence>
<gene>
    <name evidence="2" type="ORF">J1792_13660</name>
</gene>